<dbReference type="EMBL" id="SNRW01013297">
    <property type="protein sequence ID" value="KAA6372783.1"/>
    <property type="molecule type" value="Genomic_DNA"/>
</dbReference>
<dbReference type="Proteomes" id="UP000324800">
    <property type="component" value="Unassembled WGS sequence"/>
</dbReference>
<name>A0A5J4UR25_9EUKA</name>
<reference evidence="1 2" key="1">
    <citation type="submission" date="2019-03" db="EMBL/GenBank/DDBJ databases">
        <title>Single cell metagenomics reveals metabolic interactions within the superorganism composed of flagellate Streblomastix strix and complex community of Bacteroidetes bacteria on its surface.</title>
        <authorList>
            <person name="Treitli S.C."/>
            <person name="Kolisko M."/>
            <person name="Husnik F."/>
            <person name="Keeling P."/>
            <person name="Hampl V."/>
        </authorList>
    </citation>
    <scope>NUCLEOTIDE SEQUENCE [LARGE SCALE GENOMIC DNA]</scope>
    <source>
        <strain evidence="1">ST1C</strain>
    </source>
</reference>
<sequence>MQQEKNNQCPFCQKEFVKSAAFNHAQTCSKDPLHIVLFKGAQVIVPNMELNRDGDLREKPGYEPICPICNEQQTIHTLDVHIYYNHPDEDQLFQNLLKFLYELQKE</sequence>
<evidence type="ECO:0000313" key="1">
    <source>
        <dbReference type="EMBL" id="KAA6372783.1"/>
    </source>
</evidence>
<comment type="caution">
    <text evidence="1">The sequence shown here is derived from an EMBL/GenBank/DDBJ whole genome shotgun (WGS) entry which is preliminary data.</text>
</comment>
<accession>A0A5J4UR25</accession>
<dbReference type="AlphaFoldDB" id="A0A5J4UR25"/>
<proteinExistence type="predicted"/>
<protein>
    <submittedName>
        <fullName evidence="1">Uncharacterized protein</fullName>
    </submittedName>
</protein>
<evidence type="ECO:0000313" key="2">
    <source>
        <dbReference type="Proteomes" id="UP000324800"/>
    </source>
</evidence>
<gene>
    <name evidence="1" type="ORF">EZS28_031690</name>
</gene>
<organism evidence="1 2">
    <name type="scientific">Streblomastix strix</name>
    <dbReference type="NCBI Taxonomy" id="222440"/>
    <lineage>
        <taxon>Eukaryota</taxon>
        <taxon>Metamonada</taxon>
        <taxon>Preaxostyla</taxon>
        <taxon>Oxymonadida</taxon>
        <taxon>Streblomastigidae</taxon>
        <taxon>Streblomastix</taxon>
    </lineage>
</organism>